<dbReference type="VEuPathDB" id="TriTrypDB:TcIL3000_10_3420"/>
<sequence>MQTSVSITRRLRVAGVDAEDTALHSELFDTFSSYGLIEEILFEEDRDFHSGAVILQFQRLSASERLQSDIMSIGRRWTIAYLQPVPHVGAQLLATSPKSIDTALLRSLVPGDVGEVMIEEKIMQVPHTLSSEAADVATASTAPIVMSSTSNGRGPGRIKQVPTRNECIIRMFLEAISSVRKHAIGKYIAVITFKDANSANVYLANNQATLATKDEVYVTHVGSDEALGRALRDVLLTRRTPKEVNVGSLLRGIVLPQSSSINGTNVVTSCNVDAGLVRKGRTIIVHAKTNFAKVAPWEVVEVKLTSLDLAKEENVVEGELHRVLSTANGGPGGANGQSAFFNCLTRTGISLPNSNNASSGTTGRSGASLPPSKELTSRLYKALQESRVRSEQIAASRELQVHRSTAAEHVHTFPKGLHTLSTVSVCIQRVDDDGLHARIVTPPHVVNSALAAPFVEWPVFIPPMFVPSEGGVHWRDFAVPGERMNVAVLYALSIGGSEAALQLIASKRETEVRRATPITASAALCNQGENRQHKQDQPYSQEQVLLPGTAFTGSRVVWLPNTPSTKGPVYLVLPSSTSPPLLFTLAIFMHAPATAAGVAPPIETRIISLVVSEVVRDAARGHYAVAMEEFEYNQRQQEHHAAKLQQVSEQEERVKRILAETLGMPSEQADDVVMDGNDSPCEGAVGAGRKRQRSPDS</sequence>
<evidence type="ECO:0000256" key="1">
    <source>
        <dbReference type="SAM" id="MobiDB-lite"/>
    </source>
</evidence>
<feature type="region of interest" description="Disordered" evidence="1">
    <location>
        <begin position="353"/>
        <end position="373"/>
    </location>
</feature>
<evidence type="ECO:0000313" key="2">
    <source>
        <dbReference type="EMBL" id="CCC93581.1"/>
    </source>
</evidence>
<reference evidence="2" key="1">
    <citation type="journal article" date="2012" name="Proc. Natl. Acad. Sci. U.S.A.">
        <title>Antigenic diversity is generated by distinct evolutionary mechanisms in African trypanosome species.</title>
        <authorList>
            <person name="Jackson A.P."/>
            <person name="Berry A."/>
            <person name="Aslett M."/>
            <person name="Allison H.C."/>
            <person name="Burton P."/>
            <person name="Vavrova-Anderson J."/>
            <person name="Brown R."/>
            <person name="Browne H."/>
            <person name="Corton N."/>
            <person name="Hauser H."/>
            <person name="Gamble J."/>
            <person name="Gilderthorp R."/>
            <person name="Marcello L."/>
            <person name="McQuillan J."/>
            <person name="Otto T.D."/>
            <person name="Quail M.A."/>
            <person name="Sanders M.J."/>
            <person name="van Tonder A."/>
            <person name="Ginger M.L."/>
            <person name="Field M.C."/>
            <person name="Barry J.D."/>
            <person name="Hertz-Fowler C."/>
            <person name="Berriman M."/>
        </authorList>
    </citation>
    <scope>NUCLEOTIDE SEQUENCE</scope>
    <source>
        <strain evidence="2">IL3000</strain>
    </source>
</reference>
<feature type="compositionally biased region" description="Low complexity" evidence="1">
    <location>
        <begin position="353"/>
        <end position="368"/>
    </location>
</feature>
<protein>
    <submittedName>
        <fullName evidence="2">Uncharacterized protein</fullName>
    </submittedName>
</protein>
<feature type="region of interest" description="Disordered" evidence="1">
    <location>
        <begin position="661"/>
        <end position="697"/>
    </location>
</feature>
<organism evidence="2">
    <name type="scientific">Trypanosoma congolense (strain IL3000)</name>
    <dbReference type="NCBI Taxonomy" id="1068625"/>
    <lineage>
        <taxon>Eukaryota</taxon>
        <taxon>Discoba</taxon>
        <taxon>Euglenozoa</taxon>
        <taxon>Kinetoplastea</taxon>
        <taxon>Metakinetoplastina</taxon>
        <taxon>Trypanosomatida</taxon>
        <taxon>Trypanosomatidae</taxon>
        <taxon>Trypanosoma</taxon>
        <taxon>Nannomonas</taxon>
    </lineage>
</organism>
<feature type="compositionally biased region" description="Basic residues" evidence="1">
    <location>
        <begin position="688"/>
        <end position="697"/>
    </location>
</feature>
<name>G0UW15_TRYCI</name>
<gene>
    <name evidence="2" type="ORF">TCIL3000_10_3420</name>
</gene>
<proteinExistence type="predicted"/>
<dbReference type="EMBL" id="HE575323">
    <property type="protein sequence ID" value="CCC93581.1"/>
    <property type="molecule type" value="Genomic_DNA"/>
</dbReference>
<dbReference type="AlphaFoldDB" id="G0UW15"/>
<accession>G0UW15</accession>